<evidence type="ECO:0000313" key="11">
    <source>
        <dbReference type="Proteomes" id="UP001165135"/>
    </source>
</evidence>
<evidence type="ECO:0000313" key="8">
    <source>
        <dbReference type="EMBL" id="GLY72093.1"/>
    </source>
</evidence>
<dbReference type="PANTHER" id="PTHR47053">
    <property type="entry name" value="MUREIN DD-ENDOPEPTIDASE MEPH-RELATED"/>
    <property type="match status" value="1"/>
</dbReference>
<evidence type="ECO:0000313" key="9">
    <source>
        <dbReference type="EMBL" id="GLY82890.1"/>
    </source>
</evidence>
<name>A0A9W6RA74_9ACTN</name>
<dbReference type="InterPro" id="IPR000064">
    <property type="entry name" value="NLP_P60_dom"/>
</dbReference>
<dbReference type="GO" id="GO:0008234">
    <property type="term" value="F:cysteine-type peptidase activity"/>
    <property type="evidence" value="ECO:0007669"/>
    <property type="project" value="UniProtKB-KW"/>
</dbReference>
<evidence type="ECO:0000313" key="10">
    <source>
        <dbReference type="Proteomes" id="UP001165074"/>
    </source>
</evidence>
<feature type="coiled-coil region" evidence="5">
    <location>
        <begin position="161"/>
        <end position="209"/>
    </location>
</feature>
<reference evidence="9" key="2">
    <citation type="submission" date="2023-03" db="EMBL/GenBank/DDBJ databases">
        <title>Actinoallomurus iriomotensis NBRC 103684.</title>
        <authorList>
            <person name="Ichikawa N."/>
            <person name="Sato H."/>
            <person name="Tonouchi N."/>
        </authorList>
    </citation>
    <scope>NUCLEOTIDE SEQUENCE</scope>
    <source>
        <strain evidence="9">NBRC 103684</strain>
    </source>
</reference>
<evidence type="ECO:0000256" key="5">
    <source>
        <dbReference type="SAM" id="Coils"/>
    </source>
</evidence>
<evidence type="ECO:0000256" key="1">
    <source>
        <dbReference type="ARBA" id="ARBA00007074"/>
    </source>
</evidence>
<gene>
    <name evidence="8" type="ORF">Airi01_003600</name>
    <name evidence="9" type="ORF">Airi02_008200</name>
</gene>
<dbReference type="Proteomes" id="UP001165135">
    <property type="component" value="Unassembled WGS sequence"/>
</dbReference>
<dbReference type="AlphaFoldDB" id="A0A9W6RA74"/>
<dbReference type="Proteomes" id="UP001165074">
    <property type="component" value="Unassembled WGS sequence"/>
</dbReference>
<dbReference type="Pfam" id="PF00877">
    <property type="entry name" value="NLPC_P60"/>
    <property type="match status" value="1"/>
</dbReference>
<dbReference type="PROSITE" id="PS51935">
    <property type="entry name" value="NLPC_P60"/>
    <property type="match status" value="1"/>
</dbReference>
<organism evidence="8 11">
    <name type="scientific">Actinoallomurus iriomotensis</name>
    <dbReference type="NCBI Taxonomy" id="478107"/>
    <lineage>
        <taxon>Bacteria</taxon>
        <taxon>Bacillati</taxon>
        <taxon>Actinomycetota</taxon>
        <taxon>Actinomycetes</taxon>
        <taxon>Streptosporangiales</taxon>
        <taxon>Thermomonosporaceae</taxon>
        <taxon>Actinoallomurus</taxon>
    </lineage>
</organism>
<feature type="compositionally biased region" description="Gly residues" evidence="6">
    <location>
        <begin position="213"/>
        <end position="227"/>
    </location>
</feature>
<keyword evidence="3" id="KW-0378">Hydrolase</keyword>
<dbReference type="PANTHER" id="PTHR47053:SF1">
    <property type="entry name" value="MUREIN DD-ENDOPEPTIDASE MEPH-RELATED"/>
    <property type="match status" value="1"/>
</dbReference>
<keyword evidence="2" id="KW-0645">Protease</keyword>
<accession>A0A9W6RA74</accession>
<comment type="caution">
    <text evidence="8">The sequence shown here is derived from an EMBL/GenBank/DDBJ whole genome shotgun (WGS) entry which is preliminary data.</text>
</comment>
<evidence type="ECO:0000256" key="3">
    <source>
        <dbReference type="ARBA" id="ARBA00022801"/>
    </source>
</evidence>
<evidence type="ECO:0000256" key="2">
    <source>
        <dbReference type="ARBA" id="ARBA00022670"/>
    </source>
</evidence>
<keyword evidence="10" id="KW-1185">Reference proteome</keyword>
<dbReference type="GO" id="GO:0006508">
    <property type="term" value="P:proteolysis"/>
    <property type="evidence" value="ECO:0007669"/>
    <property type="project" value="UniProtKB-KW"/>
</dbReference>
<dbReference type="Gene3D" id="6.10.250.3150">
    <property type="match status" value="1"/>
</dbReference>
<comment type="similarity">
    <text evidence="1">Belongs to the peptidase C40 family.</text>
</comment>
<feature type="domain" description="NlpC/P60" evidence="7">
    <location>
        <begin position="232"/>
        <end position="350"/>
    </location>
</feature>
<dbReference type="Gene3D" id="3.90.1720.10">
    <property type="entry name" value="endopeptidase domain like (from Nostoc punctiforme)"/>
    <property type="match status" value="1"/>
</dbReference>
<reference evidence="8" key="1">
    <citation type="submission" date="2023-03" db="EMBL/GenBank/DDBJ databases">
        <title>Actinoallomurus iriomotensis NBRC 103681.</title>
        <authorList>
            <person name="Ichikawa N."/>
            <person name="Sato H."/>
            <person name="Tonouchi N."/>
        </authorList>
    </citation>
    <scope>NUCLEOTIDE SEQUENCE</scope>
    <source>
        <strain evidence="8">NBRC 103681</strain>
    </source>
</reference>
<keyword evidence="4" id="KW-0788">Thiol protease</keyword>
<keyword evidence="5" id="KW-0175">Coiled coil</keyword>
<feature type="coiled-coil region" evidence="5">
    <location>
        <begin position="59"/>
        <end position="121"/>
    </location>
</feature>
<sequence length="350" mass="37427">MGEGRAAIVATQRSSGGATAGWLPGGRVGARALATLCVAASAALVLPSVPAEAAPKPTLKESQAKLKKLNSQVDHQDNVYNKAKEQRQAAKKKYDALNKSVAEDQKTYERLRERVAQLAAAAYKSGDSGDIPNLVSSNNPSDVLDQISVFTQVAHNRSTEVTQFLNAAQLLQRQKAQAQQAAADLSSKLKSEKAQLDKLKKQARQQQSLVNRLGGGSTSSGGHGGTYNGPASGPARLALEYAYQQKGAPYKYGGTGPYNSGYDCSGLMMMAWRHAGVSLPRVVPDQYNATRRVARSDLQPGDLVFFDNLNHVGMYVGNNQFIHAPHTGTVVQIESLSGYYSSNFYGAGRP</sequence>
<evidence type="ECO:0000256" key="4">
    <source>
        <dbReference type="ARBA" id="ARBA00022807"/>
    </source>
</evidence>
<evidence type="ECO:0000259" key="7">
    <source>
        <dbReference type="PROSITE" id="PS51935"/>
    </source>
</evidence>
<feature type="region of interest" description="Disordered" evidence="6">
    <location>
        <begin position="212"/>
        <end position="231"/>
    </location>
</feature>
<dbReference type="InterPro" id="IPR038765">
    <property type="entry name" value="Papain-like_cys_pep_sf"/>
</dbReference>
<evidence type="ECO:0000256" key="6">
    <source>
        <dbReference type="SAM" id="MobiDB-lite"/>
    </source>
</evidence>
<protein>
    <recommendedName>
        <fullName evidence="7">NlpC/P60 domain-containing protein</fullName>
    </recommendedName>
</protein>
<dbReference type="EMBL" id="BSTK01000001">
    <property type="protein sequence ID" value="GLY82890.1"/>
    <property type="molecule type" value="Genomic_DNA"/>
</dbReference>
<dbReference type="InterPro" id="IPR051202">
    <property type="entry name" value="Peptidase_C40"/>
</dbReference>
<dbReference type="EMBL" id="BSTJ01000001">
    <property type="protein sequence ID" value="GLY72093.1"/>
    <property type="molecule type" value="Genomic_DNA"/>
</dbReference>
<proteinExistence type="inferred from homology"/>
<dbReference type="SUPFAM" id="SSF54001">
    <property type="entry name" value="Cysteine proteinases"/>
    <property type="match status" value="1"/>
</dbReference>